<comment type="catalytic activity">
    <reaction evidence="3">
        <text>2 GTP = 3',3'-c-di-GMP + 2 diphosphate</text>
        <dbReference type="Rhea" id="RHEA:24898"/>
        <dbReference type="ChEBI" id="CHEBI:33019"/>
        <dbReference type="ChEBI" id="CHEBI:37565"/>
        <dbReference type="ChEBI" id="CHEBI:58805"/>
        <dbReference type="EC" id="2.7.7.65"/>
    </reaction>
</comment>
<dbReference type="PROSITE" id="PS50887">
    <property type="entry name" value="GGDEF"/>
    <property type="match status" value="1"/>
</dbReference>
<evidence type="ECO:0000259" key="6">
    <source>
        <dbReference type="PROSITE" id="PS50887"/>
    </source>
</evidence>
<dbReference type="CDD" id="cd00130">
    <property type="entry name" value="PAS"/>
    <property type="match status" value="1"/>
</dbReference>
<keyword evidence="4" id="KW-1133">Transmembrane helix</keyword>
<dbReference type="GO" id="GO:0052621">
    <property type="term" value="F:diguanylate cyclase activity"/>
    <property type="evidence" value="ECO:0007669"/>
    <property type="project" value="UniProtKB-EC"/>
</dbReference>
<dbReference type="AlphaFoldDB" id="A0A8J6QTM8"/>
<evidence type="ECO:0000256" key="1">
    <source>
        <dbReference type="ARBA" id="ARBA00001946"/>
    </source>
</evidence>
<evidence type="ECO:0000313" key="7">
    <source>
        <dbReference type="EMBL" id="MBD1388957.1"/>
    </source>
</evidence>
<comment type="caution">
    <text evidence="7">The sequence shown here is derived from an EMBL/GenBank/DDBJ whole genome shotgun (WGS) entry which is preliminary data.</text>
</comment>
<sequence>MSQPKTIGVIIVLSIVINLIVLVSVISTMTSVDDLNQSWQEITQSNSSKAAELIKLERTLGYVGFVHHFKNYIIRRQPTYLNQAVESYEDAQLAISRLLLYAKDEDETRHINAVKNTLNAYYNNLQSIQSLNPDISVEQLDTLVAVDDSRAAAALIALRERLSPYLSAQYQQAQRSATEIHNQLRVASVVIVPILLLISAAFIFQIRKFYKLSRVYQMVLDSSPDGIIYTEFNGDIIHCNKVAQGIFGYSEKELLAMKVEELVPVEYRGDHAKHRHSFSHNGVVKKMGSRDTKLYGLRKTGDYIEIDVAISALNVDNKIRNLAIVRDITKLRHLEHLAETDHLTCLMNRRAIDAVLDREYKHAVRYNRHLAVMLIDLDNFKELNDSEGHLKGDEALKFVAEFLSQNIRPSDYLGRWGGDEFVLVCPELTEKEALEFAERIRERFRQQPKTFDTDLTMSVGISDIGAGNAVKSIRQVTLDADKALYAAKDSGKDCVRTISEIE</sequence>
<feature type="domain" description="GGDEF" evidence="6">
    <location>
        <begin position="368"/>
        <end position="500"/>
    </location>
</feature>
<protein>
    <recommendedName>
        <fullName evidence="2">diguanylate cyclase</fullName>
        <ecNumber evidence="2">2.7.7.65</ecNumber>
    </recommendedName>
</protein>
<comment type="cofactor">
    <cofactor evidence="1">
        <name>Mg(2+)</name>
        <dbReference type="ChEBI" id="CHEBI:18420"/>
    </cofactor>
</comment>
<dbReference type="EMBL" id="JACXAF010000006">
    <property type="protein sequence ID" value="MBD1388957.1"/>
    <property type="molecule type" value="Genomic_DNA"/>
</dbReference>
<keyword evidence="4" id="KW-0812">Transmembrane</keyword>
<dbReference type="InterPro" id="IPR029787">
    <property type="entry name" value="Nucleotide_cyclase"/>
</dbReference>
<dbReference type="InterPro" id="IPR035965">
    <property type="entry name" value="PAS-like_dom_sf"/>
</dbReference>
<dbReference type="InterPro" id="IPR000014">
    <property type="entry name" value="PAS"/>
</dbReference>
<dbReference type="Pfam" id="PF13426">
    <property type="entry name" value="PAS_9"/>
    <property type="match status" value="1"/>
</dbReference>
<feature type="domain" description="PAS" evidence="5">
    <location>
        <begin position="212"/>
        <end position="255"/>
    </location>
</feature>
<gene>
    <name evidence="7" type="ORF">IC617_05905</name>
</gene>
<dbReference type="Gene3D" id="3.30.450.20">
    <property type="entry name" value="PAS domain"/>
    <property type="match status" value="1"/>
</dbReference>
<dbReference type="EC" id="2.7.7.65" evidence="2"/>
<name>A0A8J6QTM8_9GAMM</name>
<dbReference type="Proteomes" id="UP000638014">
    <property type="component" value="Unassembled WGS sequence"/>
</dbReference>
<proteinExistence type="predicted"/>
<dbReference type="RefSeq" id="WP_191144064.1">
    <property type="nucleotide sequence ID" value="NZ_JACXAF010000006.1"/>
</dbReference>
<dbReference type="SMART" id="SM00091">
    <property type="entry name" value="PAS"/>
    <property type="match status" value="1"/>
</dbReference>
<feature type="transmembrane region" description="Helical" evidence="4">
    <location>
        <begin position="184"/>
        <end position="204"/>
    </location>
</feature>
<dbReference type="CDD" id="cd01949">
    <property type="entry name" value="GGDEF"/>
    <property type="match status" value="1"/>
</dbReference>
<evidence type="ECO:0000256" key="3">
    <source>
        <dbReference type="ARBA" id="ARBA00034247"/>
    </source>
</evidence>
<evidence type="ECO:0000256" key="2">
    <source>
        <dbReference type="ARBA" id="ARBA00012528"/>
    </source>
</evidence>
<evidence type="ECO:0000313" key="8">
    <source>
        <dbReference type="Proteomes" id="UP000638014"/>
    </source>
</evidence>
<dbReference type="SMART" id="SM00267">
    <property type="entry name" value="GGDEF"/>
    <property type="match status" value="1"/>
</dbReference>
<dbReference type="InterPro" id="IPR043128">
    <property type="entry name" value="Rev_trsase/Diguanyl_cyclase"/>
</dbReference>
<organism evidence="7 8">
    <name type="scientific">Neiella litorisoli</name>
    <dbReference type="NCBI Taxonomy" id="2771431"/>
    <lineage>
        <taxon>Bacteria</taxon>
        <taxon>Pseudomonadati</taxon>
        <taxon>Pseudomonadota</taxon>
        <taxon>Gammaproteobacteria</taxon>
        <taxon>Alteromonadales</taxon>
        <taxon>Echinimonadaceae</taxon>
        <taxon>Neiella</taxon>
    </lineage>
</organism>
<dbReference type="Gene3D" id="3.30.70.270">
    <property type="match status" value="1"/>
</dbReference>
<evidence type="ECO:0000259" key="5">
    <source>
        <dbReference type="PROSITE" id="PS50112"/>
    </source>
</evidence>
<dbReference type="FunFam" id="3.30.70.270:FF:000001">
    <property type="entry name" value="Diguanylate cyclase domain protein"/>
    <property type="match status" value="1"/>
</dbReference>
<reference evidence="7" key="1">
    <citation type="submission" date="2020-09" db="EMBL/GenBank/DDBJ databases">
        <title>A novel bacterium of genus Neiella, isolated from South China Sea.</title>
        <authorList>
            <person name="Huang H."/>
            <person name="Mo K."/>
            <person name="Hu Y."/>
        </authorList>
    </citation>
    <scope>NUCLEOTIDE SEQUENCE</scope>
    <source>
        <strain evidence="7">HB171785</strain>
    </source>
</reference>
<dbReference type="InterPro" id="IPR050469">
    <property type="entry name" value="Diguanylate_Cyclase"/>
</dbReference>
<dbReference type="SUPFAM" id="SSF55073">
    <property type="entry name" value="Nucleotide cyclase"/>
    <property type="match status" value="1"/>
</dbReference>
<evidence type="ECO:0000256" key="4">
    <source>
        <dbReference type="SAM" id="Phobius"/>
    </source>
</evidence>
<keyword evidence="8" id="KW-1185">Reference proteome</keyword>
<feature type="transmembrane region" description="Helical" evidence="4">
    <location>
        <begin position="7"/>
        <end position="26"/>
    </location>
</feature>
<dbReference type="NCBIfam" id="TIGR00254">
    <property type="entry name" value="GGDEF"/>
    <property type="match status" value="1"/>
</dbReference>
<dbReference type="PANTHER" id="PTHR45138:SF9">
    <property type="entry name" value="DIGUANYLATE CYCLASE DGCM-RELATED"/>
    <property type="match status" value="1"/>
</dbReference>
<accession>A0A8J6QTM8</accession>
<dbReference type="NCBIfam" id="TIGR00229">
    <property type="entry name" value="sensory_box"/>
    <property type="match status" value="1"/>
</dbReference>
<dbReference type="PANTHER" id="PTHR45138">
    <property type="entry name" value="REGULATORY COMPONENTS OF SENSORY TRANSDUCTION SYSTEM"/>
    <property type="match status" value="1"/>
</dbReference>
<dbReference type="Pfam" id="PF00990">
    <property type="entry name" value="GGDEF"/>
    <property type="match status" value="1"/>
</dbReference>
<dbReference type="InterPro" id="IPR000160">
    <property type="entry name" value="GGDEF_dom"/>
</dbReference>
<dbReference type="PROSITE" id="PS50112">
    <property type="entry name" value="PAS"/>
    <property type="match status" value="1"/>
</dbReference>
<keyword evidence="4" id="KW-0472">Membrane</keyword>
<dbReference type="SUPFAM" id="SSF55785">
    <property type="entry name" value="PYP-like sensor domain (PAS domain)"/>
    <property type="match status" value="1"/>
</dbReference>